<dbReference type="Pfam" id="PF03992">
    <property type="entry name" value="ABM"/>
    <property type="match status" value="1"/>
</dbReference>
<dbReference type="Proteomes" id="UP001290861">
    <property type="component" value="Unassembled WGS sequence"/>
</dbReference>
<dbReference type="EMBL" id="JARVCO010000012">
    <property type="protein sequence ID" value="MDZ8119555.1"/>
    <property type="molecule type" value="Genomic_DNA"/>
</dbReference>
<organism evidence="2 3">
    <name type="scientific">Pontiella agarivorans</name>
    <dbReference type="NCBI Taxonomy" id="3038953"/>
    <lineage>
        <taxon>Bacteria</taxon>
        <taxon>Pseudomonadati</taxon>
        <taxon>Kiritimatiellota</taxon>
        <taxon>Kiritimatiellia</taxon>
        <taxon>Kiritimatiellales</taxon>
        <taxon>Pontiellaceae</taxon>
        <taxon>Pontiella</taxon>
    </lineage>
</organism>
<protein>
    <submittedName>
        <fullName evidence="2">Quinol monooxygenase</fullName>
        <ecNumber evidence="2">1.-.-.-</ecNumber>
    </submittedName>
</protein>
<dbReference type="EC" id="1.-.-.-" evidence="2"/>
<comment type="caution">
    <text evidence="2">The sequence shown here is derived from an EMBL/GenBank/DDBJ whole genome shotgun (WGS) entry which is preliminary data.</text>
</comment>
<dbReference type="GO" id="GO:0004497">
    <property type="term" value="F:monooxygenase activity"/>
    <property type="evidence" value="ECO:0007669"/>
    <property type="project" value="UniProtKB-KW"/>
</dbReference>
<dbReference type="SUPFAM" id="SSF54909">
    <property type="entry name" value="Dimeric alpha+beta barrel"/>
    <property type="match status" value="1"/>
</dbReference>
<evidence type="ECO:0000313" key="3">
    <source>
        <dbReference type="Proteomes" id="UP001290861"/>
    </source>
</evidence>
<evidence type="ECO:0000313" key="2">
    <source>
        <dbReference type="EMBL" id="MDZ8119555.1"/>
    </source>
</evidence>
<keyword evidence="3" id="KW-1185">Reference proteome</keyword>
<sequence>MKNAIALFTALTAISLLSGCNITRFSTTQQHAVGRELLDLHEAHTKKIISDAEYARLKSRLLASSHDTKLQQEGNNKTMVHVIAFIKVKPEHREEFTRIFKANIPNVLAEDGCIQYTLTADTDSGIDIQTKDPNILTVIEKWSSREALQAHLASPHMKQYGSDTEGMTEGLDLRVLEDA</sequence>
<dbReference type="InterPro" id="IPR011008">
    <property type="entry name" value="Dimeric_a/b-barrel"/>
</dbReference>
<dbReference type="InterPro" id="IPR050744">
    <property type="entry name" value="AI-2_Isomerase_LsrG"/>
</dbReference>
<proteinExistence type="predicted"/>
<dbReference type="PANTHER" id="PTHR33336:SF3">
    <property type="entry name" value="ABM DOMAIN-CONTAINING PROTEIN"/>
    <property type="match status" value="1"/>
</dbReference>
<dbReference type="PANTHER" id="PTHR33336">
    <property type="entry name" value="QUINOL MONOOXYGENASE YGIN-RELATED"/>
    <property type="match status" value="1"/>
</dbReference>
<gene>
    <name evidence="2" type="ORF">P9H32_13060</name>
</gene>
<keyword evidence="2" id="KW-0560">Oxidoreductase</keyword>
<evidence type="ECO:0000259" key="1">
    <source>
        <dbReference type="PROSITE" id="PS51725"/>
    </source>
</evidence>
<reference evidence="2 3" key="1">
    <citation type="journal article" date="2024" name="Appl. Environ. Microbiol.">
        <title>Pontiella agarivorans sp. nov., a novel marine anaerobic bacterium capable of degrading macroalgal polysaccharides and fixing nitrogen.</title>
        <authorList>
            <person name="Liu N."/>
            <person name="Kivenson V."/>
            <person name="Peng X."/>
            <person name="Cui Z."/>
            <person name="Lankiewicz T.S."/>
            <person name="Gosselin K.M."/>
            <person name="English C.J."/>
            <person name="Blair E.M."/>
            <person name="O'Malley M.A."/>
            <person name="Valentine D.L."/>
        </authorList>
    </citation>
    <scope>NUCLEOTIDE SEQUENCE [LARGE SCALE GENOMIC DNA]</scope>
    <source>
        <strain evidence="2 3">NLcol2</strain>
    </source>
</reference>
<dbReference type="InterPro" id="IPR007138">
    <property type="entry name" value="ABM_dom"/>
</dbReference>
<dbReference type="RefSeq" id="WP_322609346.1">
    <property type="nucleotide sequence ID" value="NZ_JARVCO010000012.1"/>
</dbReference>
<accession>A0ABU5MZE0</accession>
<dbReference type="PROSITE" id="PS51725">
    <property type="entry name" value="ABM"/>
    <property type="match status" value="1"/>
</dbReference>
<dbReference type="Gene3D" id="3.30.70.100">
    <property type="match status" value="1"/>
</dbReference>
<keyword evidence="2" id="KW-0503">Monooxygenase</keyword>
<dbReference type="PROSITE" id="PS51257">
    <property type="entry name" value="PROKAR_LIPOPROTEIN"/>
    <property type="match status" value="1"/>
</dbReference>
<feature type="domain" description="ABM" evidence="1">
    <location>
        <begin position="80"/>
        <end position="176"/>
    </location>
</feature>
<name>A0ABU5MZE0_9BACT</name>